<protein>
    <submittedName>
        <fullName evidence="2">Uncharacterized protein</fullName>
    </submittedName>
</protein>
<evidence type="ECO:0000256" key="1">
    <source>
        <dbReference type="SAM" id="MobiDB-lite"/>
    </source>
</evidence>
<reference evidence="3" key="1">
    <citation type="journal article" date="2016" name="Genome Biol. Evol.">
        <title>Comparative 'omics' of the Fusarium fujikuroi species complex highlights differences in genetic potential and metabolite synthesis.</title>
        <authorList>
            <person name="Niehaus E.-M."/>
            <person name="Muensterkoetter M."/>
            <person name="Proctor R.H."/>
            <person name="Brown D.W."/>
            <person name="Sharon A."/>
            <person name="Idan Y."/>
            <person name="Oren-Young L."/>
            <person name="Sieber C.M."/>
            <person name="Novak O."/>
            <person name="Pencik A."/>
            <person name="Tarkowska D."/>
            <person name="Hromadova K."/>
            <person name="Freeman S."/>
            <person name="Maymon M."/>
            <person name="Elazar M."/>
            <person name="Youssef S.A."/>
            <person name="El-Shabrawy E.S.M."/>
            <person name="Shalaby A.B.A."/>
            <person name="Houterman P."/>
            <person name="Brock N.L."/>
            <person name="Burkhardt I."/>
            <person name="Tsavkelova E.A."/>
            <person name="Dickschat J.S."/>
            <person name="Galuszka P."/>
            <person name="Gueldener U."/>
            <person name="Tudzynski B."/>
        </authorList>
    </citation>
    <scope>NUCLEOTIDE SEQUENCE [LARGE SCALE GENOMIC DNA]</scope>
    <source>
        <strain evidence="3">ET1</strain>
    </source>
</reference>
<dbReference type="GeneID" id="42060753"/>
<feature type="region of interest" description="Disordered" evidence="1">
    <location>
        <begin position="25"/>
        <end position="44"/>
    </location>
</feature>
<keyword evidence="3" id="KW-1185">Reference proteome</keyword>
<dbReference type="Proteomes" id="UP000183971">
    <property type="component" value="Unassembled WGS sequence"/>
</dbReference>
<accession>A0A1L7WAA2</accession>
<comment type="caution">
    <text evidence="2">The sequence shown here is derived from an EMBL/GenBank/DDBJ whole genome shotgun (WGS) entry which is preliminary data.</text>
</comment>
<dbReference type="RefSeq" id="XP_031090039.1">
    <property type="nucleotide sequence ID" value="XM_031224818.1"/>
</dbReference>
<feature type="compositionally biased region" description="Basic and acidic residues" evidence="1">
    <location>
        <begin position="31"/>
        <end position="40"/>
    </location>
</feature>
<sequence length="73" mass="7817">MAVPEYGDEVAITLSIAHPPAQLLISNSPHLSDDHRESTGGKEMAVPEYRDEVAITLSIAAPRPASHFQLVAP</sequence>
<dbReference type="AlphaFoldDB" id="A0A1L7WAA2"/>
<evidence type="ECO:0000313" key="2">
    <source>
        <dbReference type="EMBL" id="CZR49539.1"/>
    </source>
</evidence>
<evidence type="ECO:0000313" key="3">
    <source>
        <dbReference type="Proteomes" id="UP000183971"/>
    </source>
</evidence>
<gene>
    <name evidence="2" type="ORF">FPRO_15898</name>
</gene>
<organism evidence="2 3">
    <name type="scientific">Fusarium proliferatum (strain ET1)</name>
    <name type="common">Orchid endophyte fungus</name>
    <dbReference type="NCBI Taxonomy" id="1227346"/>
    <lineage>
        <taxon>Eukaryota</taxon>
        <taxon>Fungi</taxon>
        <taxon>Dikarya</taxon>
        <taxon>Ascomycota</taxon>
        <taxon>Pezizomycotina</taxon>
        <taxon>Sordariomycetes</taxon>
        <taxon>Hypocreomycetidae</taxon>
        <taxon>Hypocreales</taxon>
        <taxon>Nectriaceae</taxon>
        <taxon>Fusarium</taxon>
        <taxon>Fusarium fujikuroi species complex</taxon>
    </lineage>
</organism>
<proteinExistence type="predicted"/>
<dbReference type="VEuPathDB" id="FungiDB:FPRO_15898"/>
<name>A0A1L7WAA2_FUSPR</name>
<dbReference type="EMBL" id="FJOF01000017">
    <property type="protein sequence ID" value="CZR49539.1"/>
    <property type="molecule type" value="Genomic_DNA"/>
</dbReference>